<gene>
    <name evidence="1" type="ORF">BDY17DRAFT_250715</name>
</gene>
<reference evidence="1" key="1">
    <citation type="journal article" date="2020" name="Stud. Mycol.">
        <title>101 Dothideomycetes genomes: a test case for predicting lifestyles and emergence of pathogens.</title>
        <authorList>
            <person name="Haridas S."/>
            <person name="Albert R."/>
            <person name="Binder M."/>
            <person name="Bloem J."/>
            <person name="Labutti K."/>
            <person name="Salamov A."/>
            <person name="Andreopoulos B."/>
            <person name="Baker S."/>
            <person name="Barry K."/>
            <person name="Bills G."/>
            <person name="Bluhm B."/>
            <person name="Cannon C."/>
            <person name="Castanera R."/>
            <person name="Culley D."/>
            <person name="Daum C."/>
            <person name="Ezra D."/>
            <person name="Gonzalez J."/>
            <person name="Henrissat B."/>
            <person name="Kuo A."/>
            <person name="Liang C."/>
            <person name="Lipzen A."/>
            <person name="Lutzoni F."/>
            <person name="Magnuson J."/>
            <person name="Mondo S."/>
            <person name="Nolan M."/>
            <person name="Ohm R."/>
            <person name="Pangilinan J."/>
            <person name="Park H.-J."/>
            <person name="Ramirez L."/>
            <person name="Alfaro M."/>
            <person name="Sun H."/>
            <person name="Tritt A."/>
            <person name="Yoshinaga Y."/>
            <person name="Zwiers L.-H."/>
            <person name="Turgeon B."/>
            <person name="Goodwin S."/>
            <person name="Spatafora J."/>
            <person name="Crous P."/>
            <person name="Grigoriev I."/>
        </authorList>
    </citation>
    <scope>NUCLEOTIDE SEQUENCE</scope>
    <source>
        <strain evidence="1">CBS 113389</strain>
    </source>
</reference>
<evidence type="ECO:0000313" key="1">
    <source>
        <dbReference type="EMBL" id="KAF2483044.1"/>
    </source>
</evidence>
<dbReference type="SUPFAM" id="SSF53955">
    <property type="entry name" value="Lysozyme-like"/>
    <property type="match status" value="1"/>
</dbReference>
<sequence length="206" mass="21504">NNYTFYSGDGSPADGWPTTNQWISFEGMWAANEPTIAISCTQFAEQNPSTTEISELKAAIQSVGAAASIDPRFILAVVMQESKGCVRVITTNGGVVNPGLMQSHDGSGTCNSGGIGGPGLVPCPNSEIVQMIKDGTDGTSSGDGLQQCLSQSPGTTLSQKVYQAATIYNSGNLPANLDDNTSTKCYASDVANRLTGWTTAQTKCYL</sequence>
<dbReference type="AlphaFoldDB" id="A0A6A6PTN3"/>
<name>A0A6A6PTN3_9PEZI</name>
<dbReference type="RefSeq" id="XP_033589614.1">
    <property type="nucleotide sequence ID" value="XM_033731100.1"/>
</dbReference>
<dbReference type="OrthoDB" id="1193027at2759"/>
<evidence type="ECO:0000313" key="2">
    <source>
        <dbReference type="Proteomes" id="UP000799767"/>
    </source>
</evidence>
<dbReference type="GeneID" id="54472102"/>
<keyword evidence="2" id="KW-1185">Reference proteome</keyword>
<accession>A0A6A6PTN3</accession>
<protein>
    <recommendedName>
        <fullName evidence="3">Transglycosylase SLT domain-containing protein</fullName>
    </recommendedName>
</protein>
<dbReference type="Proteomes" id="UP000799767">
    <property type="component" value="Unassembled WGS sequence"/>
</dbReference>
<dbReference type="InterPro" id="IPR023346">
    <property type="entry name" value="Lysozyme-like_dom_sf"/>
</dbReference>
<dbReference type="EMBL" id="MU001635">
    <property type="protein sequence ID" value="KAF2483044.1"/>
    <property type="molecule type" value="Genomic_DNA"/>
</dbReference>
<evidence type="ECO:0008006" key="3">
    <source>
        <dbReference type="Google" id="ProtNLM"/>
    </source>
</evidence>
<organism evidence="1 2">
    <name type="scientific">Neohortaea acidophila</name>
    <dbReference type="NCBI Taxonomy" id="245834"/>
    <lineage>
        <taxon>Eukaryota</taxon>
        <taxon>Fungi</taxon>
        <taxon>Dikarya</taxon>
        <taxon>Ascomycota</taxon>
        <taxon>Pezizomycotina</taxon>
        <taxon>Dothideomycetes</taxon>
        <taxon>Dothideomycetidae</taxon>
        <taxon>Mycosphaerellales</taxon>
        <taxon>Teratosphaeriaceae</taxon>
        <taxon>Neohortaea</taxon>
    </lineage>
</organism>
<dbReference type="Gene3D" id="1.10.530.10">
    <property type="match status" value="1"/>
</dbReference>
<proteinExistence type="predicted"/>
<feature type="non-terminal residue" evidence="1">
    <location>
        <position position="1"/>
    </location>
</feature>